<keyword evidence="5" id="KW-0411">Iron-sulfur</keyword>
<keyword evidence="4" id="KW-0408">Iron</keyword>
<sequence>MRVIAQTQKCIASGTCVLTCPQVFDQRDEDGTVQVVDNHPPLTLRARIMQAVDLCPAQVFQVENEDETEELIIEEDPGDL</sequence>
<dbReference type="AlphaFoldDB" id="A0A8J3IBL4"/>
<evidence type="ECO:0000256" key="4">
    <source>
        <dbReference type="ARBA" id="ARBA00023004"/>
    </source>
</evidence>
<keyword evidence="8" id="KW-1185">Reference proteome</keyword>
<evidence type="ECO:0000256" key="5">
    <source>
        <dbReference type="ARBA" id="ARBA00023014"/>
    </source>
</evidence>
<comment type="caution">
    <text evidence="7">The sequence shown here is derived from an EMBL/GenBank/DDBJ whole genome shotgun (WGS) entry which is preliminary data.</text>
</comment>
<dbReference type="GO" id="GO:0051536">
    <property type="term" value="F:iron-sulfur cluster binding"/>
    <property type="evidence" value="ECO:0007669"/>
    <property type="project" value="UniProtKB-KW"/>
</dbReference>
<dbReference type="PANTHER" id="PTHR36923:SF3">
    <property type="entry name" value="FERREDOXIN"/>
    <property type="match status" value="1"/>
</dbReference>
<accession>A0A8J3IBL4</accession>
<dbReference type="PANTHER" id="PTHR36923">
    <property type="entry name" value="FERREDOXIN"/>
    <property type="match status" value="1"/>
</dbReference>
<dbReference type="SUPFAM" id="SSF54862">
    <property type="entry name" value="4Fe-4S ferredoxins"/>
    <property type="match status" value="1"/>
</dbReference>
<dbReference type="PROSITE" id="PS51379">
    <property type="entry name" value="4FE4S_FER_2"/>
    <property type="match status" value="1"/>
</dbReference>
<reference evidence="7" key="1">
    <citation type="submission" date="2020-10" db="EMBL/GenBank/DDBJ databases">
        <title>Taxonomic study of unclassified bacteria belonging to the class Ktedonobacteria.</title>
        <authorList>
            <person name="Yabe S."/>
            <person name="Wang C.M."/>
            <person name="Zheng Y."/>
            <person name="Sakai Y."/>
            <person name="Cavaletti L."/>
            <person name="Monciardini P."/>
            <person name="Donadio S."/>
        </authorList>
    </citation>
    <scope>NUCLEOTIDE SEQUENCE</scope>
    <source>
        <strain evidence="7">SOSP1-1</strain>
    </source>
</reference>
<dbReference type="Gene3D" id="3.30.70.20">
    <property type="match status" value="1"/>
</dbReference>
<dbReference type="InterPro" id="IPR017896">
    <property type="entry name" value="4Fe4S_Fe-S-bd"/>
</dbReference>
<evidence type="ECO:0000313" key="7">
    <source>
        <dbReference type="EMBL" id="GHO50986.1"/>
    </source>
</evidence>
<evidence type="ECO:0000256" key="3">
    <source>
        <dbReference type="ARBA" id="ARBA00022982"/>
    </source>
</evidence>
<dbReference type="Proteomes" id="UP000612362">
    <property type="component" value="Unassembled WGS sequence"/>
</dbReference>
<dbReference type="InterPro" id="IPR051269">
    <property type="entry name" value="Fe-S_cluster_ET"/>
</dbReference>
<dbReference type="Pfam" id="PF13370">
    <property type="entry name" value="Fer4_13"/>
    <property type="match status" value="1"/>
</dbReference>
<dbReference type="EMBL" id="BNJF01000010">
    <property type="protein sequence ID" value="GHO50986.1"/>
    <property type="molecule type" value="Genomic_DNA"/>
</dbReference>
<feature type="domain" description="4Fe-4S ferredoxin-type" evidence="6">
    <location>
        <begin position="1"/>
        <end position="29"/>
    </location>
</feature>
<keyword evidence="1" id="KW-0813">Transport</keyword>
<evidence type="ECO:0000313" key="8">
    <source>
        <dbReference type="Proteomes" id="UP000612362"/>
    </source>
</evidence>
<dbReference type="RefSeq" id="WP_220199935.1">
    <property type="nucleotide sequence ID" value="NZ_BNJF01000010.1"/>
</dbReference>
<organism evidence="7 8">
    <name type="scientific">Ktedonospora formicarum</name>
    <dbReference type="NCBI Taxonomy" id="2778364"/>
    <lineage>
        <taxon>Bacteria</taxon>
        <taxon>Bacillati</taxon>
        <taxon>Chloroflexota</taxon>
        <taxon>Ktedonobacteria</taxon>
        <taxon>Ktedonobacterales</taxon>
        <taxon>Ktedonobacteraceae</taxon>
        <taxon>Ktedonospora</taxon>
    </lineage>
</organism>
<evidence type="ECO:0000256" key="1">
    <source>
        <dbReference type="ARBA" id="ARBA00022448"/>
    </source>
</evidence>
<keyword evidence="3" id="KW-0249">Electron transport</keyword>
<keyword evidence="2" id="KW-0479">Metal-binding</keyword>
<evidence type="ECO:0000256" key="2">
    <source>
        <dbReference type="ARBA" id="ARBA00022723"/>
    </source>
</evidence>
<name>A0A8J3IBL4_9CHLR</name>
<proteinExistence type="predicted"/>
<dbReference type="GO" id="GO:0046872">
    <property type="term" value="F:metal ion binding"/>
    <property type="evidence" value="ECO:0007669"/>
    <property type="project" value="UniProtKB-KW"/>
</dbReference>
<evidence type="ECO:0000259" key="6">
    <source>
        <dbReference type="PROSITE" id="PS51379"/>
    </source>
</evidence>
<protein>
    <submittedName>
        <fullName evidence="7">Ferredoxin</fullName>
    </submittedName>
</protein>
<gene>
    <name evidence="7" type="ORF">KSX_91490</name>
</gene>